<feature type="chain" id="PRO_5045814817" description="IPT/TIG domain-containing protein" evidence="1">
    <location>
        <begin position="17"/>
        <end position="1034"/>
    </location>
</feature>
<dbReference type="SUPFAM" id="SSF63829">
    <property type="entry name" value="Calcium-dependent phosphotriesterase"/>
    <property type="match status" value="3"/>
</dbReference>
<dbReference type="PANTHER" id="PTHR35580:SF1">
    <property type="entry name" value="PHYTASE-LIKE DOMAIN-CONTAINING PROTEIN"/>
    <property type="match status" value="1"/>
</dbReference>
<feature type="domain" description="IPT/TIG" evidence="2">
    <location>
        <begin position="943"/>
        <end position="1008"/>
    </location>
</feature>
<feature type="signal peptide" evidence="1">
    <location>
        <begin position="1"/>
        <end position="16"/>
    </location>
</feature>
<protein>
    <recommendedName>
        <fullName evidence="2">IPT/TIG domain-containing protein</fullName>
    </recommendedName>
</protein>
<dbReference type="InterPro" id="IPR052918">
    <property type="entry name" value="Motility_Chemotaxis_Reg"/>
</dbReference>
<evidence type="ECO:0000313" key="4">
    <source>
        <dbReference type="Proteomes" id="UP000626554"/>
    </source>
</evidence>
<dbReference type="PANTHER" id="PTHR35580">
    <property type="entry name" value="CELL SURFACE GLYCOPROTEIN (S-LAYER PROTEIN)-LIKE PROTEIN"/>
    <property type="match status" value="1"/>
</dbReference>
<dbReference type="SUPFAM" id="SSF81296">
    <property type="entry name" value="E set domains"/>
    <property type="match status" value="1"/>
</dbReference>
<dbReference type="Proteomes" id="UP000626554">
    <property type="component" value="Unassembled WGS sequence"/>
</dbReference>
<sequence>MTLLLAILAGSRSVLAQLTAAPVPEWVTSLNSSGLGGSIHGTAMAQDATGHFYVTGSFTGAVRLGSLWLRAPQGATGEVGFVARLSPTGQWRWAQVLVPADSCINGGESIVADGTSGLYLTGYYQMQVRFAADLFLGIPNRVAPRRHYLARLDTAGRWQWTQPLSLADAGPSRVASDAAGAAYVNGGPFPAQKEVVAGKLSPAGHWQWTAASPAGCHPRVRALATGPGGHLFLAGTLVSPSTDQPPAVGEWPAAPTGPARPFVARLSSTGRWEWTATAQPDGQDQAACEALRVGPSGDLLVAGQYRTALQFAAVSGKPMRLPPPSRGGNMFVGRLSSAGQWQWVTAPTSSGSSFGWQGIHCSGLDVDPAGGVQLTGSYAGVASFATRPTPTRLRNGSGRGQSFVAWLNPAGQWRAATALSATPDARYPNLAHATAVLATGAGRSILLGNATGQESDLLGFDQEQMQLHTGNMRTPDHWPVLAQADAGGASLVQAVATDGRGNVAVAGVFRGSLAAPGRPLWARSGQDMIVGLLDAGGAWRWRQAGGFPDQMIVKQVAADSSGRVYVLGIYHGQGVIQLDSTRKATTLSNVWSDPSASIEQNSWFIGQLGPGEGWRWARRLQPAYSVEEEAVGVGLAVDPGGNAWVAWSAPDSVHRLAPSVFRLQHLGPDGQVRWQRTLAQGSATARQLTYSPAGELYLSGSFRDSLVFPLRRGEARLRASRAQVEQGFVARLALDGTGEWVVPTAPGLTITALAPVGGGGVGVVGAITAGAMRDTIRLATRPTPTEFILLENKRTGFVAWLDTAGTWRWAREVGTGYPTDMALAADATGRLHLAGFFEDSLAGAGQPAAMRLRAPGAKRVFVAQLASNGQWLATRDVTRANYYGPAALAADPAGRLYLGGTLSSTTPAPDSLAVYGAAPGLSRGEYPSGYVAQLHLGRPGELPVLRNAQPRQAAAGAWVVVQGTGLASVSQVWIGNSAARVEVVSDQQLRVQVPAGARVGNVPVDVMTPTGHMQLPHRLRITRAHHRRTATGPQ</sequence>
<dbReference type="InterPro" id="IPR013783">
    <property type="entry name" value="Ig-like_fold"/>
</dbReference>
<dbReference type="Pfam" id="PF01833">
    <property type="entry name" value="TIG"/>
    <property type="match status" value="1"/>
</dbReference>
<name>A0ABX2Q9B2_9BACT</name>
<reference evidence="3 4" key="1">
    <citation type="submission" date="2020-05" db="EMBL/GenBank/DDBJ databases">
        <title>Hymenobacter terrestris sp. nov. and Hymenobacter lapidiphilus sp. nov., isolated from regoliths in Antarctica.</title>
        <authorList>
            <person name="Sedlacek I."/>
            <person name="Pantucek R."/>
            <person name="Zeman M."/>
            <person name="Holochova P."/>
            <person name="Kralova S."/>
            <person name="Stankova E."/>
            <person name="Sedo O."/>
            <person name="Micenkova L."/>
            <person name="Svec P."/>
            <person name="Gupta V."/>
            <person name="Sood U."/>
            <person name="Korpole U.S."/>
            <person name="Lal R."/>
        </authorList>
    </citation>
    <scope>NUCLEOTIDE SEQUENCE [LARGE SCALE GENOMIC DNA]</scope>
    <source>
        <strain evidence="3 4">P5252</strain>
    </source>
</reference>
<dbReference type="InterPro" id="IPR014756">
    <property type="entry name" value="Ig_E-set"/>
</dbReference>
<evidence type="ECO:0000313" key="3">
    <source>
        <dbReference type="EMBL" id="NVO86337.1"/>
    </source>
</evidence>
<comment type="caution">
    <text evidence="3">The sequence shown here is derived from an EMBL/GenBank/DDBJ whole genome shotgun (WGS) entry which is preliminary data.</text>
</comment>
<keyword evidence="1" id="KW-0732">Signal</keyword>
<proteinExistence type="predicted"/>
<dbReference type="Gene3D" id="2.60.40.10">
    <property type="entry name" value="Immunoglobulins"/>
    <property type="match status" value="1"/>
</dbReference>
<evidence type="ECO:0000259" key="2">
    <source>
        <dbReference type="Pfam" id="PF01833"/>
    </source>
</evidence>
<organism evidence="3 4">
    <name type="scientific">Hymenobacter terrestris</name>
    <dbReference type="NCBI Taxonomy" id="2748310"/>
    <lineage>
        <taxon>Bacteria</taxon>
        <taxon>Pseudomonadati</taxon>
        <taxon>Bacteroidota</taxon>
        <taxon>Cytophagia</taxon>
        <taxon>Cytophagales</taxon>
        <taxon>Hymenobacteraceae</taxon>
        <taxon>Hymenobacter</taxon>
    </lineage>
</organism>
<accession>A0ABX2Q9B2</accession>
<dbReference type="CDD" id="cd00102">
    <property type="entry name" value="IPT"/>
    <property type="match status" value="1"/>
</dbReference>
<keyword evidence="4" id="KW-1185">Reference proteome</keyword>
<dbReference type="RefSeq" id="WP_176901071.1">
    <property type="nucleotide sequence ID" value="NZ_JABKAV010000069.1"/>
</dbReference>
<dbReference type="EMBL" id="JABKAV010000069">
    <property type="protein sequence ID" value="NVO86337.1"/>
    <property type="molecule type" value="Genomic_DNA"/>
</dbReference>
<evidence type="ECO:0000256" key="1">
    <source>
        <dbReference type="SAM" id="SignalP"/>
    </source>
</evidence>
<dbReference type="InterPro" id="IPR002909">
    <property type="entry name" value="IPT_dom"/>
</dbReference>
<gene>
    <name evidence="3" type="ORF">HW556_15735</name>
</gene>